<evidence type="ECO:0000313" key="2">
    <source>
        <dbReference type="Proteomes" id="UP000236316"/>
    </source>
</evidence>
<reference evidence="1" key="1">
    <citation type="submission" date="2017-08" db="EMBL/GenBank/DDBJ databases">
        <authorList>
            <consortium name="Urmite Genomes"/>
        </authorList>
    </citation>
    <scope>NUCLEOTIDE SEQUENCE [LARGE SCALE GENOMIC DNA]</scope>
    <source>
        <strain evidence="1">IHUMI-LCC2</strain>
    </source>
</reference>
<proteinExistence type="predicted"/>
<gene>
    <name evidence="1" type="ORF">ORPV_246</name>
</gene>
<organism evidence="1">
    <name type="scientific">Orpheovirus IHUMI-LCC2</name>
    <dbReference type="NCBI Taxonomy" id="2023057"/>
    <lineage>
        <taxon>Viruses</taxon>
        <taxon>Varidnaviria</taxon>
        <taxon>Bamfordvirae</taxon>
        <taxon>Nucleocytoviricota</taxon>
        <taxon>Megaviricetes</taxon>
        <taxon>Pimascovirales</taxon>
        <taxon>Ocovirineae</taxon>
        <taxon>Orpheoviridae</taxon>
        <taxon>Alphaorpheovirus</taxon>
        <taxon>Alphaorpheovirus massiliense</taxon>
    </lineage>
</organism>
<dbReference type="RefSeq" id="YP_009448452.1">
    <property type="nucleotide sequence ID" value="NC_036594.1"/>
</dbReference>
<evidence type="ECO:0000313" key="1">
    <source>
        <dbReference type="EMBL" id="SNW62150.1"/>
    </source>
</evidence>
<dbReference type="EMBL" id="LT906555">
    <property type="protein sequence ID" value="SNW62150.1"/>
    <property type="molecule type" value="Genomic_DNA"/>
</dbReference>
<keyword evidence="2" id="KW-1185">Reference proteome</keyword>
<dbReference type="GeneID" id="35382013"/>
<dbReference type="Proteomes" id="UP000236316">
    <property type="component" value="Segment"/>
</dbReference>
<name>A0A2I2L3Q7_9VIRU</name>
<accession>A0A2I2L3Q7</accession>
<dbReference type="KEGG" id="vg:35382013"/>
<protein>
    <submittedName>
        <fullName evidence="1">Uncharacterized protein</fullName>
    </submittedName>
</protein>
<sequence length="114" mass="13348">MSSITVWEISDLLSDCLDFHDECINNCIAKYDGDNGLMKGIRYALLYYVRMENDNASSEQFCGHYLDQDYMTMMKLINDEISLEDQLMNCKINGMAMVVQYKNYINSDYKIDYI</sequence>